<evidence type="ECO:0008006" key="3">
    <source>
        <dbReference type="Google" id="ProtNLM"/>
    </source>
</evidence>
<evidence type="ECO:0000313" key="2">
    <source>
        <dbReference type="Proteomes" id="UP000236290"/>
    </source>
</evidence>
<proteinExistence type="predicted"/>
<gene>
    <name evidence="1" type="ORF">THARTR1_09184</name>
</gene>
<comment type="caution">
    <text evidence="1">The sequence shown here is derived from an EMBL/GenBank/DDBJ whole genome shotgun (WGS) entry which is preliminary data.</text>
</comment>
<dbReference type="Proteomes" id="UP000236290">
    <property type="component" value="Unassembled WGS sequence"/>
</dbReference>
<name>A0A2K0TXC8_TRIHA</name>
<dbReference type="OrthoDB" id="3913322at2759"/>
<organism evidence="1 2">
    <name type="scientific">Trichoderma harzianum</name>
    <name type="common">Hypocrea lixii</name>
    <dbReference type="NCBI Taxonomy" id="5544"/>
    <lineage>
        <taxon>Eukaryota</taxon>
        <taxon>Fungi</taxon>
        <taxon>Dikarya</taxon>
        <taxon>Ascomycota</taxon>
        <taxon>Pezizomycotina</taxon>
        <taxon>Sordariomycetes</taxon>
        <taxon>Hypocreomycetidae</taxon>
        <taxon>Hypocreales</taxon>
        <taxon>Hypocreaceae</taxon>
        <taxon>Trichoderma</taxon>
    </lineage>
</organism>
<dbReference type="EMBL" id="MTYI01000165">
    <property type="protein sequence ID" value="PNP50195.1"/>
    <property type="molecule type" value="Genomic_DNA"/>
</dbReference>
<evidence type="ECO:0000313" key="1">
    <source>
        <dbReference type="EMBL" id="PNP50195.1"/>
    </source>
</evidence>
<sequence>MLKITYTRYSMLFNVAAIASLLAVANARIVGFAVPETIAPGATVAATVLTENYIQAVYDVAIVFGYAHGDGWPNSLGSVLSSSYLGPDESNVTHNITRSITIPAGTPKGDALISASLYSLYGAVYGPTITNFNVSVTIGDETSPVLKSSTF</sequence>
<dbReference type="Pfam" id="PF19271">
    <property type="entry name" value="Nis1"/>
    <property type="match status" value="1"/>
</dbReference>
<accession>A0A2K0TXC8</accession>
<dbReference type="AlphaFoldDB" id="A0A2K0TXC8"/>
<reference evidence="1 2" key="1">
    <citation type="submission" date="2017-02" db="EMBL/GenBank/DDBJ databases">
        <title>Genomes of Trichoderma spp. with biocontrol activity.</title>
        <authorList>
            <person name="Gardiner D."/>
            <person name="Kazan K."/>
            <person name="Vos C."/>
            <person name="Harvey P."/>
        </authorList>
    </citation>
    <scope>NUCLEOTIDE SEQUENCE [LARGE SCALE GENOMIC DNA]</scope>
    <source>
        <strain evidence="1 2">Tr1</strain>
    </source>
</reference>
<dbReference type="InterPro" id="IPR045469">
    <property type="entry name" value="Nis1"/>
</dbReference>
<protein>
    <recommendedName>
        <fullName evidence="3">Secreted protein NIS1</fullName>
    </recommendedName>
</protein>